<dbReference type="Pfam" id="PF12146">
    <property type="entry name" value="Hydrolase_4"/>
    <property type="match status" value="1"/>
</dbReference>
<protein>
    <recommendedName>
        <fullName evidence="2">Serine aminopeptidase S33 domain-containing protein</fullName>
    </recommendedName>
</protein>
<accession>A0A099KWR9</accession>
<organism evidence="3 4">
    <name type="scientific">Colwellia psychrerythraea</name>
    <name type="common">Vibrio psychroerythus</name>
    <dbReference type="NCBI Taxonomy" id="28229"/>
    <lineage>
        <taxon>Bacteria</taxon>
        <taxon>Pseudomonadati</taxon>
        <taxon>Pseudomonadota</taxon>
        <taxon>Gammaproteobacteria</taxon>
        <taxon>Alteromonadales</taxon>
        <taxon>Colwelliaceae</taxon>
        <taxon>Colwellia</taxon>
    </lineage>
</organism>
<reference evidence="3 4" key="1">
    <citation type="submission" date="2014-08" db="EMBL/GenBank/DDBJ databases">
        <title>Genomic and Phenotypic Diversity of Colwellia psychrerythraea strains from Disparate Marine Basins.</title>
        <authorList>
            <person name="Techtmann S.M."/>
            <person name="Stelling S.C."/>
            <person name="Utturkar S.M."/>
            <person name="Alshibli N."/>
            <person name="Harris A."/>
            <person name="Brown S.D."/>
            <person name="Hazen T.C."/>
        </authorList>
    </citation>
    <scope>NUCLEOTIDE SEQUENCE [LARGE SCALE GENOMIC DNA]</scope>
    <source>
        <strain evidence="3 4">ND2E</strain>
    </source>
</reference>
<feature type="chain" id="PRO_5001949249" description="Serine aminopeptidase S33 domain-containing protein" evidence="1">
    <location>
        <begin position="22"/>
        <end position="251"/>
    </location>
</feature>
<dbReference type="SUPFAM" id="SSF53474">
    <property type="entry name" value="alpha/beta-Hydrolases"/>
    <property type="match status" value="1"/>
</dbReference>
<dbReference type="RefSeq" id="WP_033092814.1">
    <property type="nucleotide sequence ID" value="NZ_JQED01000007.1"/>
</dbReference>
<dbReference type="InterPro" id="IPR022742">
    <property type="entry name" value="Hydrolase_4"/>
</dbReference>
<feature type="domain" description="Serine aminopeptidase S33" evidence="2">
    <location>
        <begin position="49"/>
        <end position="161"/>
    </location>
</feature>
<dbReference type="InterPro" id="IPR029058">
    <property type="entry name" value="AB_hydrolase_fold"/>
</dbReference>
<proteinExistence type="predicted"/>
<dbReference type="PANTHER" id="PTHR22946">
    <property type="entry name" value="DIENELACTONE HYDROLASE DOMAIN-CONTAINING PROTEIN-RELATED"/>
    <property type="match status" value="1"/>
</dbReference>
<name>A0A099KWR9_COLPS</name>
<dbReference type="PATRIC" id="fig|28229.4.peg.1049"/>
<evidence type="ECO:0000313" key="3">
    <source>
        <dbReference type="EMBL" id="KGJ94093.1"/>
    </source>
</evidence>
<dbReference type="OrthoDB" id="6313977at2"/>
<dbReference type="Gene3D" id="3.40.50.1820">
    <property type="entry name" value="alpha/beta hydrolase"/>
    <property type="match status" value="1"/>
</dbReference>
<evidence type="ECO:0000256" key="1">
    <source>
        <dbReference type="SAM" id="SignalP"/>
    </source>
</evidence>
<dbReference type="InterPro" id="IPR050261">
    <property type="entry name" value="FrsA_esterase"/>
</dbReference>
<dbReference type="AlphaFoldDB" id="A0A099KWR9"/>
<gene>
    <name evidence="3" type="ORF">ND2E_2026</name>
</gene>
<keyword evidence="1" id="KW-0732">Signal</keyword>
<feature type="signal peptide" evidence="1">
    <location>
        <begin position="1"/>
        <end position="21"/>
    </location>
</feature>
<dbReference type="Proteomes" id="UP000029843">
    <property type="component" value="Unassembled WGS sequence"/>
</dbReference>
<evidence type="ECO:0000259" key="2">
    <source>
        <dbReference type="Pfam" id="PF12146"/>
    </source>
</evidence>
<dbReference type="EMBL" id="JQED01000007">
    <property type="protein sequence ID" value="KGJ94093.1"/>
    <property type="molecule type" value="Genomic_DNA"/>
</dbReference>
<sequence precursor="true">MLRLITSLSIASLLISANSFAAEITLTAPDNFVLKADYYPSKSKVKTENNRAVLMLHQCNYNRTMYDNIGEQLAQHSIHALSLDFRGFGESINSDFNVADIQKLPQAERREAWSNMSSHWPQDVQIAFDYLKEKVGSNGKLGVIGASCGGSQAITLAEKEKISAISFFSSSQRDENIAHYGKTLIATPTLIIASEDDGRTYTSAQKLFSTAKHPNSKMISYKGNMHGYPLLDSDAALEETIVTWFANELKK</sequence>
<comment type="caution">
    <text evidence="3">The sequence shown here is derived from an EMBL/GenBank/DDBJ whole genome shotgun (WGS) entry which is preliminary data.</text>
</comment>
<evidence type="ECO:0000313" key="4">
    <source>
        <dbReference type="Proteomes" id="UP000029843"/>
    </source>
</evidence>